<keyword evidence="4 8" id="KW-0418">Kinase</keyword>
<gene>
    <name evidence="8" type="primary">cmk</name>
    <name evidence="10" type="ORF">DEM34_07850</name>
</gene>
<keyword evidence="11" id="KW-1185">Reference proteome</keyword>
<evidence type="ECO:0000313" key="11">
    <source>
        <dbReference type="Proteomes" id="UP000245474"/>
    </source>
</evidence>
<evidence type="ECO:0000256" key="5">
    <source>
        <dbReference type="ARBA" id="ARBA00022840"/>
    </source>
</evidence>
<dbReference type="GO" id="GO:0036430">
    <property type="term" value="F:CMP kinase activity"/>
    <property type="evidence" value="ECO:0007669"/>
    <property type="project" value="RHEA"/>
</dbReference>
<keyword evidence="2 8" id="KW-0808">Transferase</keyword>
<accession>A0A2U2N3C3</accession>
<dbReference type="Gene3D" id="3.40.50.300">
    <property type="entry name" value="P-loop containing nucleotide triphosphate hydrolases"/>
    <property type="match status" value="1"/>
</dbReference>
<dbReference type="GO" id="GO:0005737">
    <property type="term" value="C:cytoplasm"/>
    <property type="evidence" value="ECO:0007669"/>
    <property type="project" value="UniProtKB-SubCell"/>
</dbReference>
<dbReference type="EC" id="2.7.4.25" evidence="8"/>
<dbReference type="Pfam" id="PF02224">
    <property type="entry name" value="Cytidylate_kin"/>
    <property type="match status" value="1"/>
</dbReference>
<keyword evidence="5 8" id="KW-0067">ATP-binding</keyword>
<comment type="similarity">
    <text evidence="1 8">Belongs to the cytidylate kinase family. Type 1 subfamily.</text>
</comment>
<sequence>MTPAPVLTLDGPGGAGKGTVARAVARELGWHLLDSGAIYRLLALAAERAGVDVDDVPGLLRVARGMRLEFRPRADGGTEVRLDGEEVSTEIRSEACGERASRLAVLPAVREALLARQRDFREPPGLVADGRDMGTVVFPDAEVKVFLTASAEERARRRHKQLKEQGLGGNLTDLLREITARDERDANREVAPLVPAGDAVTIDTTGVPVESVVAQVMSRVRERLGR</sequence>
<evidence type="ECO:0000256" key="8">
    <source>
        <dbReference type="HAMAP-Rule" id="MF_00238"/>
    </source>
</evidence>
<evidence type="ECO:0000256" key="2">
    <source>
        <dbReference type="ARBA" id="ARBA00022679"/>
    </source>
</evidence>
<feature type="domain" description="Cytidylate kinase" evidence="9">
    <location>
        <begin position="8"/>
        <end position="221"/>
    </location>
</feature>
<keyword evidence="8" id="KW-0963">Cytoplasm</keyword>
<dbReference type="NCBIfam" id="TIGR00017">
    <property type="entry name" value="cmk"/>
    <property type="match status" value="1"/>
</dbReference>
<dbReference type="GO" id="GO:0005524">
    <property type="term" value="F:ATP binding"/>
    <property type="evidence" value="ECO:0007669"/>
    <property type="project" value="UniProtKB-UniRule"/>
</dbReference>
<dbReference type="InterPro" id="IPR011994">
    <property type="entry name" value="Cytidylate_kinase_dom"/>
</dbReference>
<proteinExistence type="inferred from homology"/>
<dbReference type="RefSeq" id="WP_109677974.1">
    <property type="nucleotide sequence ID" value="NZ_CP086615.1"/>
</dbReference>
<dbReference type="HAMAP" id="MF_00238">
    <property type="entry name" value="Cytidyl_kinase_type1"/>
    <property type="match status" value="1"/>
</dbReference>
<comment type="catalytic activity">
    <reaction evidence="7 8">
        <text>CMP + ATP = CDP + ADP</text>
        <dbReference type="Rhea" id="RHEA:11600"/>
        <dbReference type="ChEBI" id="CHEBI:30616"/>
        <dbReference type="ChEBI" id="CHEBI:58069"/>
        <dbReference type="ChEBI" id="CHEBI:60377"/>
        <dbReference type="ChEBI" id="CHEBI:456216"/>
        <dbReference type="EC" id="2.7.4.25"/>
    </reaction>
</comment>
<name>A0A2U2N3C3_9GAMM</name>
<reference evidence="10 11" key="1">
    <citation type="submission" date="2018-05" db="EMBL/GenBank/DDBJ databases">
        <title>Spiribacter halobius sp. nov., a moderately halophilic bacterium isolated from marine solar saltern.</title>
        <authorList>
            <person name="Zheng W.-S."/>
            <person name="Lu D.-C."/>
            <person name="Du Z.-J."/>
        </authorList>
    </citation>
    <scope>NUCLEOTIDE SEQUENCE [LARGE SCALE GENOMIC DNA]</scope>
    <source>
        <strain evidence="10 11">E85</strain>
    </source>
</reference>
<keyword evidence="3 8" id="KW-0547">Nucleotide-binding</keyword>
<dbReference type="GO" id="GO:0036431">
    <property type="term" value="F:dCMP kinase activity"/>
    <property type="evidence" value="ECO:0007669"/>
    <property type="project" value="InterPro"/>
</dbReference>
<dbReference type="InterPro" id="IPR027417">
    <property type="entry name" value="P-loop_NTPase"/>
</dbReference>
<dbReference type="OrthoDB" id="9807434at2"/>
<dbReference type="AlphaFoldDB" id="A0A2U2N3C3"/>
<evidence type="ECO:0000313" key="10">
    <source>
        <dbReference type="EMBL" id="PWG63469.1"/>
    </source>
</evidence>
<dbReference type="InterPro" id="IPR003136">
    <property type="entry name" value="Cytidylate_kin"/>
</dbReference>
<protein>
    <recommendedName>
        <fullName evidence="8">Cytidylate kinase</fullName>
        <shortName evidence="8">CK</shortName>
        <ecNumber evidence="8">2.7.4.25</ecNumber>
    </recommendedName>
    <alternativeName>
        <fullName evidence="8">Cytidine monophosphate kinase</fullName>
        <shortName evidence="8">CMP kinase</shortName>
    </alternativeName>
</protein>
<dbReference type="CDD" id="cd02020">
    <property type="entry name" value="CMPK"/>
    <property type="match status" value="1"/>
</dbReference>
<comment type="caution">
    <text evidence="10">The sequence shown here is derived from an EMBL/GenBank/DDBJ whole genome shotgun (WGS) entry which is preliminary data.</text>
</comment>
<dbReference type="GO" id="GO:0006220">
    <property type="term" value="P:pyrimidine nucleotide metabolic process"/>
    <property type="evidence" value="ECO:0007669"/>
    <property type="project" value="UniProtKB-UniRule"/>
</dbReference>
<evidence type="ECO:0000256" key="7">
    <source>
        <dbReference type="ARBA" id="ARBA00048478"/>
    </source>
</evidence>
<evidence type="ECO:0000259" key="9">
    <source>
        <dbReference type="Pfam" id="PF02224"/>
    </source>
</evidence>
<comment type="catalytic activity">
    <reaction evidence="6 8">
        <text>dCMP + ATP = dCDP + ADP</text>
        <dbReference type="Rhea" id="RHEA:25094"/>
        <dbReference type="ChEBI" id="CHEBI:30616"/>
        <dbReference type="ChEBI" id="CHEBI:57566"/>
        <dbReference type="ChEBI" id="CHEBI:58593"/>
        <dbReference type="ChEBI" id="CHEBI:456216"/>
        <dbReference type="EC" id="2.7.4.25"/>
    </reaction>
</comment>
<evidence type="ECO:0000256" key="4">
    <source>
        <dbReference type="ARBA" id="ARBA00022777"/>
    </source>
</evidence>
<evidence type="ECO:0000256" key="3">
    <source>
        <dbReference type="ARBA" id="ARBA00022741"/>
    </source>
</evidence>
<dbReference type="SUPFAM" id="SSF52540">
    <property type="entry name" value="P-loop containing nucleoside triphosphate hydrolases"/>
    <property type="match status" value="1"/>
</dbReference>
<organism evidence="10 11">
    <name type="scientific">Sediminicurvatus halobius</name>
    <dbReference type="NCBI Taxonomy" id="2182432"/>
    <lineage>
        <taxon>Bacteria</taxon>
        <taxon>Pseudomonadati</taxon>
        <taxon>Pseudomonadota</taxon>
        <taxon>Gammaproteobacteria</taxon>
        <taxon>Chromatiales</taxon>
        <taxon>Ectothiorhodospiraceae</taxon>
        <taxon>Sediminicurvatus</taxon>
    </lineage>
</organism>
<dbReference type="Proteomes" id="UP000245474">
    <property type="component" value="Unassembled WGS sequence"/>
</dbReference>
<evidence type="ECO:0000256" key="6">
    <source>
        <dbReference type="ARBA" id="ARBA00047615"/>
    </source>
</evidence>
<evidence type="ECO:0000256" key="1">
    <source>
        <dbReference type="ARBA" id="ARBA00009427"/>
    </source>
</evidence>
<dbReference type="EMBL" id="QFFI01000010">
    <property type="protein sequence ID" value="PWG63469.1"/>
    <property type="molecule type" value="Genomic_DNA"/>
</dbReference>
<feature type="binding site" evidence="8">
    <location>
        <begin position="11"/>
        <end position="19"/>
    </location>
    <ligand>
        <name>ATP</name>
        <dbReference type="ChEBI" id="CHEBI:30616"/>
    </ligand>
</feature>
<comment type="subcellular location">
    <subcellularLocation>
        <location evidence="8">Cytoplasm</location>
    </subcellularLocation>
</comment>